<evidence type="ECO:0000256" key="1">
    <source>
        <dbReference type="SAM" id="MobiDB-lite"/>
    </source>
</evidence>
<feature type="transmembrane region" description="Helical" evidence="2">
    <location>
        <begin position="31"/>
        <end position="51"/>
    </location>
</feature>
<feature type="transmembrane region" description="Helical" evidence="2">
    <location>
        <begin position="269"/>
        <end position="289"/>
    </location>
</feature>
<feature type="transmembrane region" description="Helical" evidence="2">
    <location>
        <begin position="125"/>
        <end position="146"/>
    </location>
</feature>
<feature type="transmembrane region" description="Helical" evidence="2">
    <location>
        <begin position="57"/>
        <end position="79"/>
    </location>
</feature>
<reference evidence="3" key="1">
    <citation type="submission" date="2023-11" db="EMBL/GenBank/DDBJ databases">
        <title>Scrofimicrobium hongkongense sp. nov., isolated from a patient with peritonitis.</title>
        <authorList>
            <person name="Lao H.Y."/>
            <person name="Wong A.Y.P."/>
            <person name="Ng T.L."/>
            <person name="Wong R.Y.L."/>
            <person name="Yau M.C.Y."/>
            <person name="Lam J.Y.W."/>
            <person name="Siu G.K.H."/>
        </authorList>
    </citation>
    <scope>NUCLEOTIDE SEQUENCE</scope>
    <source>
        <strain evidence="3">R131</strain>
    </source>
</reference>
<protein>
    <recommendedName>
        <fullName evidence="4">Copper oxidase</fullName>
    </recommendedName>
</protein>
<sequence>MSIPLSGGATGPTGPGSQPSNRPRRTRVDRITTMWMILAALILAYSFVFGGQLNQQWWTTVHLITLGVITNAILQWSWYFSRSLLRLPPSDKHSGAHQTARQVLFNLALVELVAAMWLASPVGAVIGATAIGLIVAWHVVALVLAGRSALAARFAVIIRYYTASGAFLVVGTIYASLLTIVLLSPDPPAELVRIQGGLTVAHALVNGLGWVGLTIAGTLVTLGPTALRTRMADGAVTRAVQILPVLIAALLVATVAATFGLLALAGLAILVYAAALVWGIGLPLLQVAVRKPLAEYASWNFAAGILWFAVGLVWLAAELAWAPGADAFRESSRLVVGILGVGGVLQILIGALSYLLPVVVGGGPTPVRVGNATLQVAGGLRLAVRNAGLLLAAFAGLSGVESTLLTGIWAGLIIVSFLGDIAAMGAAGVRQAKAKREPTHEGGIRG</sequence>
<feature type="region of interest" description="Disordered" evidence="1">
    <location>
        <begin position="1"/>
        <end position="25"/>
    </location>
</feature>
<evidence type="ECO:0000256" key="2">
    <source>
        <dbReference type="SAM" id="Phobius"/>
    </source>
</evidence>
<feature type="transmembrane region" description="Helical" evidence="2">
    <location>
        <begin position="100"/>
        <end position="119"/>
    </location>
</feature>
<keyword evidence="2" id="KW-0472">Membrane</keyword>
<feature type="transmembrane region" description="Helical" evidence="2">
    <location>
        <begin position="334"/>
        <end position="361"/>
    </location>
</feature>
<feature type="transmembrane region" description="Helical" evidence="2">
    <location>
        <begin position="406"/>
        <end position="429"/>
    </location>
</feature>
<dbReference type="AlphaFoldDB" id="A0AAU7V6P1"/>
<feature type="transmembrane region" description="Helical" evidence="2">
    <location>
        <begin position="158"/>
        <end position="183"/>
    </location>
</feature>
<keyword evidence="2" id="KW-0812">Transmembrane</keyword>
<feature type="transmembrane region" description="Helical" evidence="2">
    <location>
        <begin position="239"/>
        <end position="263"/>
    </location>
</feature>
<name>A0AAU7V6P1_9ACTO</name>
<keyword evidence="2" id="KW-1133">Transmembrane helix</keyword>
<dbReference type="RefSeq" id="WP_350257861.1">
    <property type="nucleotide sequence ID" value="NZ_CP138335.1"/>
</dbReference>
<gene>
    <name evidence="3" type="ORF">SAC06_08420</name>
</gene>
<evidence type="ECO:0008006" key="4">
    <source>
        <dbReference type="Google" id="ProtNLM"/>
    </source>
</evidence>
<dbReference type="EMBL" id="CP138335">
    <property type="protein sequence ID" value="XBW07658.1"/>
    <property type="molecule type" value="Genomic_DNA"/>
</dbReference>
<dbReference type="KEGG" id="sapp:SAC06_08420"/>
<feature type="transmembrane region" description="Helical" evidence="2">
    <location>
        <begin position="301"/>
        <end position="322"/>
    </location>
</feature>
<feature type="transmembrane region" description="Helical" evidence="2">
    <location>
        <begin position="382"/>
        <end position="400"/>
    </location>
</feature>
<organism evidence="3">
    <name type="scientific">Scrofimicrobium appendicitidis</name>
    <dbReference type="NCBI Taxonomy" id="3079930"/>
    <lineage>
        <taxon>Bacteria</taxon>
        <taxon>Bacillati</taxon>
        <taxon>Actinomycetota</taxon>
        <taxon>Actinomycetes</taxon>
        <taxon>Actinomycetales</taxon>
        <taxon>Actinomycetaceae</taxon>
        <taxon>Scrofimicrobium</taxon>
    </lineage>
</organism>
<feature type="transmembrane region" description="Helical" evidence="2">
    <location>
        <begin position="203"/>
        <end position="227"/>
    </location>
</feature>
<proteinExistence type="predicted"/>
<evidence type="ECO:0000313" key="3">
    <source>
        <dbReference type="EMBL" id="XBW07658.1"/>
    </source>
</evidence>
<accession>A0AAU7V6P1</accession>